<proteinExistence type="predicted"/>
<sequence>MSLVRFTPLLWALLVVAQDTSNPNLTSLEPSPQPDENKENLRFLLDPQTGLITFILCTRFSSQVNETSQTFPQSTLFLIIGLVTGIAGGFLFMCLWQVGAAMVGGMLGFCVAMTILSLTSEGLIHNEVGRWILIASFSIIGMILVAFYESDIVIIGTAFAGAYHIAMGADVFIQTGFTRTIKSFLGGSTHLAYKATPPVYGVLISMILVFGLGLYVQYSSQRRLVYVKG</sequence>
<gene>
    <name evidence="8" type="ORF">K7432_009733</name>
</gene>
<feature type="domain" description="TM7S3/TM198-like" evidence="7">
    <location>
        <begin position="50"/>
        <end position="218"/>
    </location>
</feature>
<feature type="transmembrane region" description="Helical" evidence="5">
    <location>
        <begin position="74"/>
        <end position="93"/>
    </location>
</feature>
<name>A0ABR2WPW7_9FUNG</name>
<keyword evidence="3 5" id="KW-1133">Transmembrane helix</keyword>
<evidence type="ECO:0000256" key="5">
    <source>
        <dbReference type="SAM" id="Phobius"/>
    </source>
</evidence>
<keyword evidence="4 5" id="KW-0472">Membrane</keyword>
<evidence type="ECO:0000313" key="8">
    <source>
        <dbReference type="EMBL" id="KAK9763509.1"/>
    </source>
</evidence>
<protein>
    <recommendedName>
        <fullName evidence="7">TM7S3/TM198-like domain-containing protein</fullName>
    </recommendedName>
</protein>
<feature type="signal peptide" evidence="6">
    <location>
        <begin position="1"/>
        <end position="17"/>
    </location>
</feature>
<keyword evidence="6" id="KW-0732">Signal</keyword>
<organism evidence="8 9">
    <name type="scientific">Basidiobolus ranarum</name>
    <dbReference type="NCBI Taxonomy" id="34480"/>
    <lineage>
        <taxon>Eukaryota</taxon>
        <taxon>Fungi</taxon>
        <taxon>Fungi incertae sedis</taxon>
        <taxon>Zoopagomycota</taxon>
        <taxon>Entomophthoromycotina</taxon>
        <taxon>Basidiobolomycetes</taxon>
        <taxon>Basidiobolales</taxon>
        <taxon>Basidiobolaceae</taxon>
        <taxon>Basidiobolus</taxon>
    </lineage>
</organism>
<feature type="transmembrane region" description="Helical" evidence="5">
    <location>
        <begin position="154"/>
        <end position="177"/>
    </location>
</feature>
<feature type="transmembrane region" description="Helical" evidence="5">
    <location>
        <begin position="131"/>
        <end position="148"/>
    </location>
</feature>
<comment type="subcellular location">
    <subcellularLocation>
        <location evidence="1">Membrane</location>
        <topology evidence="1">Multi-pass membrane protein</topology>
    </subcellularLocation>
</comment>
<feature type="transmembrane region" description="Helical" evidence="5">
    <location>
        <begin position="198"/>
        <end position="218"/>
    </location>
</feature>
<dbReference type="EMBL" id="JASJQH010000621">
    <property type="protein sequence ID" value="KAK9763509.1"/>
    <property type="molecule type" value="Genomic_DNA"/>
</dbReference>
<feature type="transmembrane region" description="Helical" evidence="5">
    <location>
        <begin position="99"/>
        <end position="119"/>
    </location>
</feature>
<reference evidence="8 9" key="1">
    <citation type="submission" date="2023-04" db="EMBL/GenBank/DDBJ databases">
        <title>Genome of Basidiobolus ranarum AG-B5.</title>
        <authorList>
            <person name="Stajich J.E."/>
            <person name="Carter-House D."/>
            <person name="Gryganskyi A."/>
        </authorList>
    </citation>
    <scope>NUCLEOTIDE SEQUENCE [LARGE SCALE GENOMIC DNA]</scope>
    <source>
        <strain evidence="8 9">AG-B5</strain>
    </source>
</reference>
<dbReference type="Pfam" id="PF13886">
    <property type="entry name" value="TM7S3_TM198"/>
    <property type="match status" value="1"/>
</dbReference>
<dbReference type="InterPro" id="IPR025256">
    <property type="entry name" value="TM7S3/TM198-like_dom"/>
</dbReference>
<keyword evidence="2 5" id="KW-0812">Transmembrane</keyword>
<evidence type="ECO:0000259" key="7">
    <source>
        <dbReference type="Pfam" id="PF13886"/>
    </source>
</evidence>
<keyword evidence="9" id="KW-1185">Reference proteome</keyword>
<evidence type="ECO:0000313" key="9">
    <source>
        <dbReference type="Proteomes" id="UP001479436"/>
    </source>
</evidence>
<evidence type="ECO:0000256" key="6">
    <source>
        <dbReference type="SAM" id="SignalP"/>
    </source>
</evidence>
<feature type="chain" id="PRO_5045870461" description="TM7S3/TM198-like domain-containing protein" evidence="6">
    <location>
        <begin position="18"/>
        <end position="229"/>
    </location>
</feature>
<evidence type="ECO:0000256" key="4">
    <source>
        <dbReference type="ARBA" id="ARBA00023136"/>
    </source>
</evidence>
<dbReference type="Proteomes" id="UP001479436">
    <property type="component" value="Unassembled WGS sequence"/>
</dbReference>
<comment type="caution">
    <text evidence="8">The sequence shown here is derived from an EMBL/GenBank/DDBJ whole genome shotgun (WGS) entry which is preliminary data.</text>
</comment>
<accession>A0ABR2WPW7</accession>
<evidence type="ECO:0000256" key="1">
    <source>
        <dbReference type="ARBA" id="ARBA00004141"/>
    </source>
</evidence>
<evidence type="ECO:0000256" key="3">
    <source>
        <dbReference type="ARBA" id="ARBA00022989"/>
    </source>
</evidence>
<evidence type="ECO:0000256" key="2">
    <source>
        <dbReference type="ARBA" id="ARBA00022692"/>
    </source>
</evidence>